<dbReference type="InParanoid" id="G2YWB2"/>
<protein>
    <submittedName>
        <fullName evidence="1">Uncharacterized protein</fullName>
    </submittedName>
</protein>
<name>G2YWB2_BOTF4</name>
<evidence type="ECO:0000313" key="1">
    <source>
        <dbReference type="EMBL" id="CCD55910.1"/>
    </source>
</evidence>
<evidence type="ECO:0000313" key="2">
    <source>
        <dbReference type="Proteomes" id="UP000008177"/>
    </source>
</evidence>
<proteinExistence type="predicted"/>
<gene>
    <name evidence="1" type="ORF">BofuT4_uP150420.1</name>
</gene>
<dbReference type="AlphaFoldDB" id="G2YWB2"/>
<organism evidence="1 2">
    <name type="scientific">Botryotinia fuckeliana (strain T4)</name>
    <name type="common">Noble rot fungus</name>
    <name type="synonym">Botrytis cinerea</name>
    <dbReference type="NCBI Taxonomy" id="999810"/>
    <lineage>
        <taxon>Eukaryota</taxon>
        <taxon>Fungi</taxon>
        <taxon>Dikarya</taxon>
        <taxon>Ascomycota</taxon>
        <taxon>Pezizomycotina</taxon>
        <taxon>Leotiomycetes</taxon>
        <taxon>Helotiales</taxon>
        <taxon>Sclerotiniaceae</taxon>
        <taxon>Botrytis</taxon>
    </lineage>
</organism>
<sequence length="49" mass="5380">MPQEVVEAGASGEGGMREFADNWQRMLNGELEMMGAGEDSDDDDDKTTR</sequence>
<dbReference type="STRING" id="999810.G2YWB2"/>
<dbReference type="EMBL" id="FQ790358">
    <property type="protein sequence ID" value="CCD55910.1"/>
    <property type="molecule type" value="Genomic_DNA"/>
</dbReference>
<accession>G2YWB2</accession>
<reference evidence="2" key="1">
    <citation type="journal article" date="2011" name="PLoS Genet.">
        <title>Genomic analysis of the necrotrophic fungal pathogens Sclerotinia sclerotiorum and Botrytis cinerea.</title>
        <authorList>
            <person name="Amselem J."/>
            <person name="Cuomo C.A."/>
            <person name="van Kan J.A."/>
            <person name="Viaud M."/>
            <person name="Benito E.P."/>
            <person name="Couloux A."/>
            <person name="Coutinho P.M."/>
            <person name="de Vries R.P."/>
            <person name="Dyer P.S."/>
            <person name="Fillinger S."/>
            <person name="Fournier E."/>
            <person name="Gout L."/>
            <person name="Hahn M."/>
            <person name="Kohn L."/>
            <person name="Lapalu N."/>
            <person name="Plummer K.M."/>
            <person name="Pradier J.M."/>
            <person name="Quevillon E."/>
            <person name="Sharon A."/>
            <person name="Simon A."/>
            <person name="ten Have A."/>
            <person name="Tudzynski B."/>
            <person name="Tudzynski P."/>
            <person name="Wincker P."/>
            <person name="Andrew M."/>
            <person name="Anthouard V."/>
            <person name="Beever R.E."/>
            <person name="Beffa R."/>
            <person name="Benoit I."/>
            <person name="Bouzid O."/>
            <person name="Brault B."/>
            <person name="Chen Z."/>
            <person name="Choquer M."/>
            <person name="Collemare J."/>
            <person name="Cotton P."/>
            <person name="Danchin E.G."/>
            <person name="Da Silva C."/>
            <person name="Gautier A."/>
            <person name="Giraud C."/>
            <person name="Giraud T."/>
            <person name="Gonzalez C."/>
            <person name="Grossetete S."/>
            <person name="Guldener U."/>
            <person name="Henrissat B."/>
            <person name="Howlett B.J."/>
            <person name="Kodira C."/>
            <person name="Kretschmer M."/>
            <person name="Lappartient A."/>
            <person name="Leroch M."/>
            <person name="Levis C."/>
            <person name="Mauceli E."/>
            <person name="Neuveglise C."/>
            <person name="Oeser B."/>
            <person name="Pearson M."/>
            <person name="Poulain J."/>
            <person name="Poussereau N."/>
            <person name="Quesneville H."/>
            <person name="Rascle C."/>
            <person name="Schumacher J."/>
            <person name="Segurens B."/>
            <person name="Sexton A."/>
            <person name="Silva E."/>
            <person name="Sirven C."/>
            <person name="Soanes D.M."/>
            <person name="Talbot N.J."/>
            <person name="Templeton M."/>
            <person name="Yandava C."/>
            <person name="Yarden O."/>
            <person name="Zeng Q."/>
            <person name="Rollins J.A."/>
            <person name="Lebrun M.H."/>
            <person name="Dickman M."/>
        </authorList>
    </citation>
    <scope>NUCLEOTIDE SEQUENCE [LARGE SCALE GENOMIC DNA]</scope>
    <source>
        <strain evidence="2">T4</strain>
    </source>
</reference>
<dbReference type="Proteomes" id="UP000008177">
    <property type="component" value="Unplaced contigs"/>
</dbReference>
<dbReference type="HOGENOM" id="CLU_3142938_0_0_1"/>